<organism evidence="3 4">
    <name type="scientific">Conexibacter stalactiti</name>
    <dbReference type="NCBI Taxonomy" id="1940611"/>
    <lineage>
        <taxon>Bacteria</taxon>
        <taxon>Bacillati</taxon>
        <taxon>Actinomycetota</taxon>
        <taxon>Thermoleophilia</taxon>
        <taxon>Solirubrobacterales</taxon>
        <taxon>Conexibacteraceae</taxon>
        <taxon>Conexibacter</taxon>
    </lineage>
</organism>
<dbReference type="RefSeq" id="WP_318601116.1">
    <property type="nucleotide sequence ID" value="NZ_JAWSTH010000154.1"/>
</dbReference>
<feature type="domain" description="EAL" evidence="1">
    <location>
        <begin position="1"/>
        <end position="213"/>
    </location>
</feature>
<sequence>MAARVETGLPSSTSFAVARQPILDRAGGTLGYELLCRPVAVAVEAPEAATAAVILHAFGDVGLESFVGPARAFVNVTRRFLLQQRPLPLPPQRVVLELLEGQEVDDALLEVLREAVAAGFKIALDDFVLAPERYPLVELATYVKLDVREHTPASLARNAALLKARGVELIAEKVEDAEEHRRCMELGFDAFQGYFYERPETWQGHSVPTAQLTTLCELAATDSDVSLHRLERIVRRDAGIGHRLLRFANSALVSPHDPIRSLRQGLALLGTAQVRRWALLFGIAGVPDVPHVLLETARVRAGAAEALAAGVAGADPDRAFIVGLFSVLDAITATPMPELLADLRLHPAITGALLDGKGPEGQLLAALVAFEHGTPPPADSPVDDEQVALAYREQVADPSARLRFG</sequence>
<comment type="caution">
    <text evidence="3">The sequence shown here is derived from an EMBL/GenBank/DDBJ whole genome shotgun (WGS) entry which is preliminary data.</text>
</comment>
<dbReference type="Gene3D" id="3.20.20.450">
    <property type="entry name" value="EAL domain"/>
    <property type="match status" value="1"/>
</dbReference>
<dbReference type="Proteomes" id="UP001284601">
    <property type="component" value="Unassembled WGS sequence"/>
</dbReference>
<dbReference type="Pfam" id="PF00563">
    <property type="entry name" value="EAL"/>
    <property type="match status" value="1"/>
</dbReference>
<dbReference type="Gene3D" id="1.10.3210.10">
    <property type="entry name" value="Hypothetical protein af1432"/>
    <property type="match status" value="1"/>
</dbReference>
<dbReference type="Pfam" id="PF08668">
    <property type="entry name" value="HDOD"/>
    <property type="match status" value="1"/>
</dbReference>
<evidence type="ECO:0000313" key="4">
    <source>
        <dbReference type="Proteomes" id="UP001284601"/>
    </source>
</evidence>
<evidence type="ECO:0000259" key="2">
    <source>
        <dbReference type="PROSITE" id="PS51833"/>
    </source>
</evidence>
<dbReference type="SMART" id="SM00052">
    <property type="entry name" value="EAL"/>
    <property type="match status" value="1"/>
</dbReference>
<protein>
    <submittedName>
        <fullName evidence="3">HDOD domain-containing protein</fullName>
    </submittedName>
</protein>
<dbReference type="InterPro" id="IPR013976">
    <property type="entry name" value="HDOD"/>
</dbReference>
<gene>
    <name evidence="3" type="ORF">R7226_29775</name>
</gene>
<evidence type="ECO:0000259" key="1">
    <source>
        <dbReference type="PROSITE" id="PS50883"/>
    </source>
</evidence>
<dbReference type="EMBL" id="JAWSTH010000154">
    <property type="protein sequence ID" value="MDW5598587.1"/>
    <property type="molecule type" value="Genomic_DNA"/>
</dbReference>
<dbReference type="InterPro" id="IPR014408">
    <property type="entry name" value="dGMP_Pdiesterase_EAL/HD-GYP"/>
</dbReference>
<reference evidence="4" key="1">
    <citation type="submission" date="2023-07" db="EMBL/GenBank/DDBJ databases">
        <title>Conexibacter stalactiti sp. nov., isolated from stalactites in a lava cave and emended description of the genus Conexibacter.</title>
        <authorList>
            <person name="Lee S.D."/>
        </authorList>
    </citation>
    <scope>NUCLEOTIDE SEQUENCE [LARGE SCALE GENOMIC DNA]</scope>
    <source>
        <strain evidence="4">KCTC 39840</strain>
    </source>
</reference>
<dbReference type="PROSITE" id="PS51833">
    <property type="entry name" value="HDOD"/>
    <property type="match status" value="1"/>
</dbReference>
<dbReference type="SUPFAM" id="SSF141868">
    <property type="entry name" value="EAL domain-like"/>
    <property type="match status" value="1"/>
</dbReference>
<dbReference type="PIRSF" id="PIRSF003180">
    <property type="entry name" value="DiGMPpdiest_YuxH"/>
    <property type="match status" value="1"/>
</dbReference>
<keyword evidence="4" id="KW-1185">Reference proteome</keyword>
<proteinExistence type="predicted"/>
<accession>A0ABU4HZ37</accession>
<name>A0ABU4HZ37_9ACTN</name>
<dbReference type="PROSITE" id="PS50883">
    <property type="entry name" value="EAL"/>
    <property type="match status" value="1"/>
</dbReference>
<dbReference type="PANTHER" id="PTHR33525">
    <property type="match status" value="1"/>
</dbReference>
<dbReference type="InterPro" id="IPR052340">
    <property type="entry name" value="RNase_Y/CdgJ"/>
</dbReference>
<dbReference type="PANTHER" id="PTHR33525:SF4">
    <property type="entry name" value="CYCLIC DI-GMP PHOSPHODIESTERASE CDGJ"/>
    <property type="match status" value="1"/>
</dbReference>
<evidence type="ECO:0000313" key="3">
    <source>
        <dbReference type="EMBL" id="MDW5598587.1"/>
    </source>
</evidence>
<dbReference type="InterPro" id="IPR001633">
    <property type="entry name" value="EAL_dom"/>
</dbReference>
<feature type="domain" description="HDOD" evidence="2">
    <location>
        <begin position="205"/>
        <end position="388"/>
    </location>
</feature>
<dbReference type="SUPFAM" id="SSF109604">
    <property type="entry name" value="HD-domain/PDEase-like"/>
    <property type="match status" value="1"/>
</dbReference>
<dbReference type="InterPro" id="IPR035919">
    <property type="entry name" value="EAL_sf"/>
</dbReference>